<dbReference type="Proteomes" id="UP000000305">
    <property type="component" value="Unassembled WGS sequence"/>
</dbReference>
<dbReference type="InParanoid" id="E9HTA0"/>
<proteinExistence type="predicted"/>
<dbReference type="AlphaFoldDB" id="E9HTA0"/>
<accession>E9HTA0</accession>
<protein>
    <submittedName>
        <fullName evidence="1">Uncharacterized protein</fullName>
    </submittedName>
</protein>
<keyword evidence="2" id="KW-1185">Reference proteome</keyword>
<sequence>MDKGRNQFLLERFNQALFHRCLITMETPHPPLLAQFLQANSHLSHQSLYRCNNVSNSDIQTIEHILEDLNT</sequence>
<evidence type="ECO:0000313" key="1">
    <source>
        <dbReference type="EMBL" id="EFX65019.1"/>
    </source>
</evidence>
<reference evidence="1 2" key="1">
    <citation type="journal article" date="2011" name="Science">
        <title>The ecoresponsive genome of Daphnia pulex.</title>
        <authorList>
            <person name="Colbourne J.K."/>
            <person name="Pfrender M.E."/>
            <person name="Gilbert D."/>
            <person name="Thomas W.K."/>
            <person name="Tucker A."/>
            <person name="Oakley T.H."/>
            <person name="Tokishita S."/>
            <person name="Aerts A."/>
            <person name="Arnold G.J."/>
            <person name="Basu M.K."/>
            <person name="Bauer D.J."/>
            <person name="Caceres C.E."/>
            <person name="Carmel L."/>
            <person name="Casola C."/>
            <person name="Choi J.H."/>
            <person name="Detter J.C."/>
            <person name="Dong Q."/>
            <person name="Dusheyko S."/>
            <person name="Eads B.D."/>
            <person name="Frohlich T."/>
            <person name="Geiler-Samerotte K.A."/>
            <person name="Gerlach D."/>
            <person name="Hatcher P."/>
            <person name="Jogdeo S."/>
            <person name="Krijgsveld J."/>
            <person name="Kriventseva E.V."/>
            <person name="Kultz D."/>
            <person name="Laforsch C."/>
            <person name="Lindquist E."/>
            <person name="Lopez J."/>
            <person name="Manak J.R."/>
            <person name="Muller J."/>
            <person name="Pangilinan J."/>
            <person name="Patwardhan R.P."/>
            <person name="Pitluck S."/>
            <person name="Pritham E.J."/>
            <person name="Rechtsteiner A."/>
            <person name="Rho M."/>
            <person name="Rogozin I.B."/>
            <person name="Sakarya O."/>
            <person name="Salamov A."/>
            <person name="Schaack S."/>
            <person name="Shapiro H."/>
            <person name="Shiga Y."/>
            <person name="Skalitzky C."/>
            <person name="Smith Z."/>
            <person name="Souvorov A."/>
            <person name="Sung W."/>
            <person name="Tang Z."/>
            <person name="Tsuchiya D."/>
            <person name="Tu H."/>
            <person name="Vos H."/>
            <person name="Wang M."/>
            <person name="Wolf Y.I."/>
            <person name="Yamagata H."/>
            <person name="Yamada T."/>
            <person name="Ye Y."/>
            <person name="Shaw J.R."/>
            <person name="Andrews J."/>
            <person name="Crease T.J."/>
            <person name="Tang H."/>
            <person name="Lucas S.M."/>
            <person name="Robertson H.M."/>
            <person name="Bork P."/>
            <person name="Koonin E.V."/>
            <person name="Zdobnov E.M."/>
            <person name="Grigoriev I.V."/>
            <person name="Lynch M."/>
            <person name="Boore J.L."/>
        </authorList>
    </citation>
    <scope>NUCLEOTIDE SEQUENCE [LARGE SCALE GENOMIC DNA]</scope>
</reference>
<dbReference type="EMBL" id="GL732768">
    <property type="protein sequence ID" value="EFX65019.1"/>
    <property type="molecule type" value="Genomic_DNA"/>
</dbReference>
<dbReference type="KEGG" id="dpx:DAPPUDRAFT_265343"/>
<evidence type="ECO:0000313" key="2">
    <source>
        <dbReference type="Proteomes" id="UP000000305"/>
    </source>
</evidence>
<gene>
    <name evidence="1" type="ORF">DAPPUDRAFT_265343</name>
</gene>
<organism evidence="1 2">
    <name type="scientific">Daphnia pulex</name>
    <name type="common">Water flea</name>
    <dbReference type="NCBI Taxonomy" id="6669"/>
    <lineage>
        <taxon>Eukaryota</taxon>
        <taxon>Metazoa</taxon>
        <taxon>Ecdysozoa</taxon>
        <taxon>Arthropoda</taxon>
        <taxon>Crustacea</taxon>
        <taxon>Branchiopoda</taxon>
        <taxon>Diplostraca</taxon>
        <taxon>Cladocera</taxon>
        <taxon>Anomopoda</taxon>
        <taxon>Daphniidae</taxon>
        <taxon>Daphnia</taxon>
    </lineage>
</organism>
<name>E9HTA0_DAPPU</name>
<dbReference type="HOGENOM" id="CLU_2742602_0_0_1"/>